<dbReference type="GO" id="GO:0032049">
    <property type="term" value="P:cardiolipin biosynthetic process"/>
    <property type="evidence" value="ECO:0007669"/>
    <property type="project" value="TreeGrafter"/>
</dbReference>
<dbReference type="GO" id="GO:0016020">
    <property type="term" value="C:membrane"/>
    <property type="evidence" value="ECO:0007669"/>
    <property type="project" value="UniProtKB-SubCell"/>
</dbReference>
<evidence type="ECO:0000256" key="11">
    <source>
        <dbReference type="SAM" id="MobiDB-lite"/>
    </source>
</evidence>
<dbReference type="PANTHER" id="PTHR14269">
    <property type="entry name" value="CDP-DIACYLGLYCEROL--GLYCEROL-3-PHOSPHATE 3-PHOSPHATIDYLTRANSFERASE-RELATED"/>
    <property type="match status" value="1"/>
</dbReference>
<dbReference type="InParanoid" id="Q6BY08"/>
<evidence type="ECO:0000256" key="12">
    <source>
        <dbReference type="SAM" id="Phobius"/>
    </source>
</evidence>
<keyword evidence="5 12" id="KW-1133">Transmembrane helix</keyword>
<reference evidence="13 14" key="1">
    <citation type="journal article" date="2004" name="Nature">
        <title>Genome evolution in yeasts.</title>
        <authorList>
            <consortium name="Genolevures"/>
            <person name="Dujon B."/>
            <person name="Sherman D."/>
            <person name="Fischer G."/>
            <person name="Durrens P."/>
            <person name="Casaregola S."/>
            <person name="Lafontaine I."/>
            <person name="de Montigny J."/>
            <person name="Marck C."/>
            <person name="Neuveglise C."/>
            <person name="Talla E."/>
            <person name="Goffard N."/>
            <person name="Frangeul L."/>
            <person name="Aigle M."/>
            <person name="Anthouard V."/>
            <person name="Babour A."/>
            <person name="Barbe V."/>
            <person name="Barnay S."/>
            <person name="Blanchin S."/>
            <person name="Beckerich J.M."/>
            <person name="Beyne E."/>
            <person name="Bleykasten C."/>
            <person name="Boisrame A."/>
            <person name="Boyer J."/>
            <person name="Cattolico L."/>
            <person name="Confanioleri F."/>
            <person name="de Daruvar A."/>
            <person name="Despons L."/>
            <person name="Fabre E."/>
            <person name="Fairhead C."/>
            <person name="Ferry-Dumazet H."/>
            <person name="Groppi A."/>
            <person name="Hantraye F."/>
            <person name="Hennequin C."/>
            <person name="Jauniaux N."/>
            <person name="Joyet P."/>
            <person name="Kachouri R."/>
            <person name="Kerrest A."/>
            <person name="Koszul R."/>
            <person name="Lemaire M."/>
            <person name="Lesur I."/>
            <person name="Ma L."/>
            <person name="Muller H."/>
            <person name="Nicaud J.M."/>
            <person name="Nikolski M."/>
            <person name="Oztas S."/>
            <person name="Ozier-Kalogeropoulos O."/>
            <person name="Pellenz S."/>
            <person name="Potier S."/>
            <person name="Richard G.F."/>
            <person name="Straub M.L."/>
            <person name="Suleau A."/>
            <person name="Swennene D."/>
            <person name="Tekaia F."/>
            <person name="Wesolowski-Louvel M."/>
            <person name="Westhof E."/>
            <person name="Wirth B."/>
            <person name="Zeniou-Meyer M."/>
            <person name="Zivanovic I."/>
            <person name="Bolotin-Fukuhara M."/>
            <person name="Thierry A."/>
            <person name="Bouchier C."/>
            <person name="Caudron B."/>
            <person name="Scarpelli C."/>
            <person name="Gaillardin C."/>
            <person name="Weissenbach J."/>
            <person name="Wincker P."/>
            <person name="Souciet J.L."/>
        </authorList>
    </citation>
    <scope>NUCLEOTIDE SEQUENCE [LARGE SCALE GENOMIC DNA]</scope>
    <source>
        <strain evidence="14">ATCC 36239 / CBS 767 / BCRC 21394 / JCM 1990 / NBRC 0083 / IGC 2968</strain>
    </source>
</reference>
<evidence type="ECO:0000256" key="7">
    <source>
        <dbReference type="ARBA" id="ARBA00023136"/>
    </source>
</evidence>
<dbReference type="InterPro" id="IPR000462">
    <property type="entry name" value="CDP-OH_P_trans"/>
</dbReference>
<comment type="subcellular location">
    <subcellularLocation>
        <location evidence="1">Membrane</location>
        <topology evidence="1">Multi-pass membrane protein</topology>
    </subcellularLocation>
</comment>
<dbReference type="Proteomes" id="UP000000599">
    <property type="component" value="Chromosome A"/>
</dbReference>
<name>Q6BY08_DEBHA</name>
<dbReference type="OrthoDB" id="10020554at2759"/>
<keyword evidence="14" id="KW-1185">Reference proteome</keyword>
<feature type="transmembrane region" description="Helical" evidence="12">
    <location>
        <begin position="263"/>
        <end position="283"/>
    </location>
</feature>
<evidence type="ECO:0000256" key="8">
    <source>
        <dbReference type="ARBA" id="ARBA00023209"/>
    </source>
</evidence>
<dbReference type="GO" id="GO:0005739">
    <property type="term" value="C:mitochondrion"/>
    <property type="evidence" value="ECO:0007669"/>
    <property type="project" value="TreeGrafter"/>
</dbReference>
<keyword evidence="3 10" id="KW-0808">Transferase</keyword>
<dbReference type="PROSITE" id="PS00379">
    <property type="entry name" value="CDP_ALCOHOL_P_TRANSF"/>
    <property type="match status" value="1"/>
</dbReference>
<organism evidence="13 14">
    <name type="scientific">Debaryomyces hansenii (strain ATCC 36239 / CBS 767 / BCRC 21394 / JCM 1990 / NBRC 0083 / IGC 2968)</name>
    <name type="common">Yeast</name>
    <name type="synonym">Torulaspora hansenii</name>
    <dbReference type="NCBI Taxonomy" id="284592"/>
    <lineage>
        <taxon>Eukaryota</taxon>
        <taxon>Fungi</taxon>
        <taxon>Dikarya</taxon>
        <taxon>Ascomycota</taxon>
        <taxon>Saccharomycotina</taxon>
        <taxon>Pichiomycetes</taxon>
        <taxon>Debaryomycetaceae</taxon>
        <taxon>Debaryomyces</taxon>
    </lineage>
</organism>
<proteinExistence type="inferred from homology"/>
<dbReference type="OMA" id="RIAMSPY"/>
<dbReference type="FunCoup" id="Q6BY08">
    <property type="interactions" value="393"/>
</dbReference>
<dbReference type="VEuPathDB" id="FungiDB:DEHA2A13376g"/>
<evidence type="ECO:0000313" key="13">
    <source>
        <dbReference type="EMBL" id="CAG84888.1"/>
    </source>
</evidence>
<dbReference type="GO" id="GO:0007006">
    <property type="term" value="P:mitochondrial membrane organization"/>
    <property type="evidence" value="ECO:0007669"/>
    <property type="project" value="EnsemblFungi"/>
</dbReference>
<evidence type="ECO:0000256" key="4">
    <source>
        <dbReference type="ARBA" id="ARBA00022692"/>
    </source>
</evidence>
<dbReference type="InterPro" id="IPR050324">
    <property type="entry name" value="CDP-alcohol_PTase-I"/>
</dbReference>
<evidence type="ECO:0000256" key="6">
    <source>
        <dbReference type="ARBA" id="ARBA00023098"/>
    </source>
</evidence>
<sequence>MTLRLYNYQGIIRSILYARSTNCIRSGFSLPPRHIANSFNSNKLQFHTFSRILHETKKTKLSDLEKSPKPSSKPLPPLEPISPLQPLLRENIYTIPNILTATRIITAPAVGYFLINQQAGLAMSIFVYSCVTDFIDGYIARKYNMKSIIGSILDPMADKLLMTICTVSLSYISSMPLYLACLIIGRDVLLSFMAIYYRYVTLPPPKTFKRLINISIPTVSVHPNLLSKVNTGLQMLYIGSLVLQPAIESIMAENWIEPFHSGLYGFELLVATTTFLSGCTYIFSKKAIKPVR</sequence>
<feature type="compositionally biased region" description="Basic and acidic residues" evidence="11">
    <location>
        <begin position="59"/>
        <end position="68"/>
    </location>
</feature>
<feature type="region of interest" description="Disordered" evidence="11">
    <location>
        <begin position="59"/>
        <end position="82"/>
    </location>
</feature>
<dbReference type="GeneID" id="2899432"/>
<keyword evidence="8" id="KW-0594">Phospholipid biosynthesis</keyword>
<keyword evidence="4 12" id="KW-0812">Transmembrane</keyword>
<dbReference type="Gene3D" id="1.20.120.1760">
    <property type="match status" value="1"/>
</dbReference>
<gene>
    <name evidence="13" type="ordered locus">DEHA2A13376g</name>
</gene>
<dbReference type="HOGENOM" id="CLU_051314_0_2_1"/>
<evidence type="ECO:0000313" key="14">
    <source>
        <dbReference type="Proteomes" id="UP000000599"/>
    </source>
</evidence>
<dbReference type="Pfam" id="PF01066">
    <property type="entry name" value="CDP-OH_P_transf"/>
    <property type="match status" value="1"/>
</dbReference>
<evidence type="ECO:0000256" key="5">
    <source>
        <dbReference type="ARBA" id="ARBA00022989"/>
    </source>
</evidence>
<keyword evidence="2" id="KW-0444">Lipid biosynthesis</keyword>
<dbReference type="EMBL" id="CR382133">
    <property type="protein sequence ID" value="CAG84888.1"/>
    <property type="molecule type" value="Genomic_DNA"/>
</dbReference>
<evidence type="ECO:0000256" key="9">
    <source>
        <dbReference type="ARBA" id="ARBA00023264"/>
    </source>
</evidence>
<accession>Q6BY08</accession>
<feature type="transmembrane region" description="Helical" evidence="12">
    <location>
        <begin position="160"/>
        <end position="185"/>
    </location>
</feature>
<protein>
    <submittedName>
        <fullName evidence="13">DEHA2A13376p</fullName>
    </submittedName>
</protein>
<keyword evidence="7 12" id="KW-0472">Membrane</keyword>
<dbReference type="InterPro" id="IPR043130">
    <property type="entry name" value="CDP-OH_PTrfase_TM_dom"/>
</dbReference>
<dbReference type="RefSeq" id="XP_456911.1">
    <property type="nucleotide sequence ID" value="XM_456911.1"/>
</dbReference>
<dbReference type="GO" id="GO:0006873">
    <property type="term" value="P:intracellular monoatomic ion homeostasis"/>
    <property type="evidence" value="ECO:0007669"/>
    <property type="project" value="EnsemblFungi"/>
</dbReference>
<dbReference type="FunFam" id="1.20.120.1760:FF:000017">
    <property type="entry name" value="Phosphatidyl synthase"/>
    <property type="match status" value="1"/>
</dbReference>
<evidence type="ECO:0000256" key="10">
    <source>
        <dbReference type="RuleBase" id="RU003750"/>
    </source>
</evidence>
<dbReference type="STRING" id="284592.Q6BY08"/>
<dbReference type="AlphaFoldDB" id="Q6BY08"/>
<feature type="compositionally biased region" description="Pro residues" evidence="11">
    <location>
        <begin position="71"/>
        <end position="80"/>
    </location>
</feature>
<evidence type="ECO:0000256" key="3">
    <source>
        <dbReference type="ARBA" id="ARBA00022679"/>
    </source>
</evidence>
<dbReference type="eggNOG" id="KOG1617">
    <property type="taxonomic scope" value="Eukaryota"/>
</dbReference>
<keyword evidence="9" id="KW-1208">Phospholipid metabolism</keyword>
<dbReference type="GO" id="GO:0043337">
    <property type="term" value="F:cardiolipin synthase (CMP-forming)"/>
    <property type="evidence" value="ECO:0007669"/>
    <property type="project" value="EnsemblFungi"/>
</dbReference>
<evidence type="ECO:0000256" key="1">
    <source>
        <dbReference type="ARBA" id="ARBA00004141"/>
    </source>
</evidence>
<keyword evidence="6" id="KW-0443">Lipid metabolism</keyword>
<dbReference type="InterPro" id="IPR048254">
    <property type="entry name" value="CDP_ALCOHOL_P_TRANSF_CS"/>
</dbReference>
<dbReference type="PANTHER" id="PTHR14269:SF60">
    <property type="entry name" value="CARDIOLIPIN SYNTHASE (CMP-FORMING)"/>
    <property type="match status" value="1"/>
</dbReference>
<dbReference type="KEGG" id="dha:DEHA2A13376g"/>
<comment type="similarity">
    <text evidence="10">Belongs to the CDP-alcohol phosphatidyltransferase class-I family.</text>
</comment>
<evidence type="ECO:0000256" key="2">
    <source>
        <dbReference type="ARBA" id="ARBA00022516"/>
    </source>
</evidence>
<dbReference type="GO" id="GO:0006612">
    <property type="term" value="P:protein targeting to membrane"/>
    <property type="evidence" value="ECO:0007669"/>
    <property type="project" value="EnsemblFungi"/>
</dbReference>